<protein>
    <recommendedName>
        <fullName evidence="1">Globin-sensor domain-containing protein</fullName>
    </recommendedName>
</protein>
<dbReference type="GO" id="GO:0019825">
    <property type="term" value="F:oxygen binding"/>
    <property type="evidence" value="ECO:0007669"/>
    <property type="project" value="InterPro"/>
</dbReference>
<reference evidence="2 3" key="1">
    <citation type="submission" date="2016-03" db="EMBL/GenBank/DDBJ databases">
        <title>Genome sequence of Nesiotobacter sp. nov., a moderately halophilic alphaproteobacterium isolated from the Yellow Sea, China.</title>
        <authorList>
            <person name="Zhang G."/>
            <person name="Zhang R."/>
        </authorList>
    </citation>
    <scope>NUCLEOTIDE SEQUENCE [LARGE SCALE GENOMIC DNA]</scope>
    <source>
        <strain evidence="2 3">WB1-6</strain>
    </source>
</reference>
<evidence type="ECO:0000313" key="3">
    <source>
        <dbReference type="Proteomes" id="UP000185783"/>
    </source>
</evidence>
<sequence length="153" mass="17564">MIPQYRDFLEIDAETIRDARRIWPVLEPELSSILQAFYDRTDAVEHLGNKTRGRRGPLISKQSRHWKLLLTGQLDTDYINSTINTALKHREIDLPFDWYINSYLVLGDMFRRALDNHSEVDRGTALAAHAAIYKLIAFDMAVASVAYNSALVD</sequence>
<dbReference type="GO" id="GO:0020037">
    <property type="term" value="F:heme binding"/>
    <property type="evidence" value="ECO:0007669"/>
    <property type="project" value="InterPro"/>
</dbReference>
<accession>A0A1U7JJZ2</accession>
<dbReference type="CDD" id="cd01068">
    <property type="entry name" value="globin_sensor"/>
    <property type="match status" value="1"/>
</dbReference>
<keyword evidence="3" id="KW-1185">Reference proteome</keyword>
<evidence type="ECO:0000313" key="2">
    <source>
        <dbReference type="EMBL" id="OKL45066.1"/>
    </source>
</evidence>
<dbReference type="Gene3D" id="1.10.490.10">
    <property type="entry name" value="Globins"/>
    <property type="match status" value="1"/>
</dbReference>
<dbReference type="InterPro" id="IPR009050">
    <property type="entry name" value="Globin-like_sf"/>
</dbReference>
<comment type="caution">
    <text evidence="2">The sequence shown here is derived from an EMBL/GenBank/DDBJ whole genome shotgun (WGS) entry which is preliminary data.</text>
</comment>
<feature type="domain" description="Globin-sensor" evidence="1">
    <location>
        <begin position="4"/>
        <end position="150"/>
    </location>
</feature>
<dbReference type="Proteomes" id="UP000185783">
    <property type="component" value="Unassembled WGS sequence"/>
</dbReference>
<dbReference type="Pfam" id="PF11563">
    <property type="entry name" value="Protoglobin"/>
    <property type="match status" value="1"/>
</dbReference>
<dbReference type="AlphaFoldDB" id="A0A1U7JJZ2"/>
<dbReference type="EMBL" id="LVVZ01000007">
    <property type="protein sequence ID" value="OKL45066.1"/>
    <property type="molecule type" value="Genomic_DNA"/>
</dbReference>
<name>A0A1U7JJZ2_9HYPH</name>
<dbReference type="STRING" id="197461.A3843_04750"/>
<evidence type="ECO:0000259" key="1">
    <source>
        <dbReference type="Pfam" id="PF11563"/>
    </source>
</evidence>
<proteinExistence type="predicted"/>
<dbReference type="InterPro" id="IPR012292">
    <property type="entry name" value="Globin/Proto"/>
</dbReference>
<dbReference type="InterPro" id="IPR039379">
    <property type="entry name" value="Protoglobin_sensor_dom"/>
</dbReference>
<dbReference type="InterPro" id="IPR044398">
    <property type="entry name" value="Globin-sensor_dom"/>
</dbReference>
<dbReference type="SUPFAM" id="SSF46458">
    <property type="entry name" value="Globin-like"/>
    <property type="match status" value="1"/>
</dbReference>
<organism evidence="2 3">
    <name type="scientific">Pseudovibrio exalbescens</name>
    <dbReference type="NCBI Taxonomy" id="197461"/>
    <lineage>
        <taxon>Bacteria</taxon>
        <taxon>Pseudomonadati</taxon>
        <taxon>Pseudomonadota</taxon>
        <taxon>Alphaproteobacteria</taxon>
        <taxon>Hyphomicrobiales</taxon>
        <taxon>Stappiaceae</taxon>
        <taxon>Pseudovibrio</taxon>
    </lineage>
</organism>
<gene>
    <name evidence="2" type="ORF">A3843_04750</name>
</gene>